<feature type="compositionally biased region" description="Polar residues" evidence="1">
    <location>
        <begin position="223"/>
        <end position="232"/>
    </location>
</feature>
<organism evidence="2 3">
    <name type="scientific">Panagrolaimus superbus</name>
    <dbReference type="NCBI Taxonomy" id="310955"/>
    <lineage>
        <taxon>Eukaryota</taxon>
        <taxon>Metazoa</taxon>
        <taxon>Ecdysozoa</taxon>
        <taxon>Nematoda</taxon>
        <taxon>Chromadorea</taxon>
        <taxon>Rhabditida</taxon>
        <taxon>Tylenchina</taxon>
        <taxon>Panagrolaimomorpha</taxon>
        <taxon>Panagrolaimoidea</taxon>
        <taxon>Panagrolaimidae</taxon>
        <taxon>Panagrolaimus</taxon>
    </lineage>
</organism>
<keyword evidence="2" id="KW-1185">Reference proteome</keyword>
<protein>
    <submittedName>
        <fullName evidence="3">Uncharacterized protein</fullName>
    </submittedName>
</protein>
<feature type="region of interest" description="Disordered" evidence="1">
    <location>
        <begin position="183"/>
        <end position="238"/>
    </location>
</feature>
<name>A0A914YYF8_9BILA</name>
<evidence type="ECO:0000256" key="1">
    <source>
        <dbReference type="SAM" id="MobiDB-lite"/>
    </source>
</evidence>
<feature type="compositionally biased region" description="Polar residues" evidence="1">
    <location>
        <begin position="183"/>
        <end position="192"/>
    </location>
</feature>
<evidence type="ECO:0000313" key="3">
    <source>
        <dbReference type="WBParaSite" id="PSU_v2.g5132.t1"/>
    </source>
</evidence>
<dbReference type="WBParaSite" id="PSU_v2.g5132.t1">
    <property type="protein sequence ID" value="PSU_v2.g5132.t1"/>
    <property type="gene ID" value="PSU_v2.g5132"/>
</dbReference>
<sequence>MLSYLVSIIQNIPIPEANSLLIWQSAEIITAFVTKDDGTLMDDECQIKKFCDFIFEKEGRQLCGRLYKENDPAPYYSTTDEVNAINLMVIRWNAGTYACANQKKCKLCNHTYQVRGVIQHVCGNSYCYQCNQHHPPNNRALGKNYCYIQKAKIHPKDFLRVLYVFYDIETIQKVLKRLGKRANSCSEPSTSSKRARVEPSEDEPVASCSHQSEPSEDEPVASCSHQSESNPSCAEDSGIMHATNMDHTLIPYIHQL</sequence>
<dbReference type="Proteomes" id="UP000887577">
    <property type="component" value="Unplaced"/>
</dbReference>
<evidence type="ECO:0000313" key="2">
    <source>
        <dbReference type="Proteomes" id="UP000887577"/>
    </source>
</evidence>
<accession>A0A914YYF8</accession>
<dbReference type="AlphaFoldDB" id="A0A914YYF8"/>
<proteinExistence type="predicted"/>
<reference evidence="3" key="1">
    <citation type="submission" date="2022-11" db="UniProtKB">
        <authorList>
            <consortium name="WormBaseParasite"/>
        </authorList>
    </citation>
    <scope>IDENTIFICATION</scope>
</reference>